<evidence type="ECO:0000259" key="19">
    <source>
        <dbReference type="PROSITE" id="PS51194"/>
    </source>
</evidence>
<dbReference type="GO" id="GO:0006364">
    <property type="term" value="P:rRNA processing"/>
    <property type="evidence" value="ECO:0007669"/>
    <property type="project" value="UniProtKB-KW"/>
</dbReference>
<proteinExistence type="inferred from homology"/>
<organism evidence="20 21">
    <name type="scientific">Salinomyces thailandicus</name>
    <dbReference type="NCBI Taxonomy" id="706561"/>
    <lineage>
        <taxon>Eukaryota</taxon>
        <taxon>Fungi</taxon>
        <taxon>Dikarya</taxon>
        <taxon>Ascomycota</taxon>
        <taxon>Pezizomycotina</taxon>
        <taxon>Dothideomycetes</taxon>
        <taxon>Dothideomycetidae</taxon>
        <taxon>Mycosphaerellales</taxon>
        <taxon>Teratosphaeriaceae</taxon>
        <taxon>Salinomyces</taxon>
    </lineage>
</organism>
<dbReference type="SUPFAM" id="SSF52540">
    <property type="entry name" value="P-loop containing nucleoside triphosphate hydrolases"/>
    <property type="match status" value="1"/>
</dbReference>
<dbReference type="GO" id="GO:0005829">
    <property type="term" value="C:cytosol"/>
    <property type="evidence" value="ECO:0007669"/>
    <property type="project" value="TreeGrafter"/>
</dbReference>
<comment type="similarity">
    <text evidence="13">Belongs to the DEAD box helicase family. DDX55/SPB4 subfamily.</text>
</comment>
<dbReference type="GO" id="GO:0005730">
    <property type="term" value="C:nucleolus"/>
    <property type="evidence" value="ECO:0007669"/>
    <property type="project" value="UniProtKB-SubCell"/>
</dbReference>
<dbReference type="Pfam" id="PF00270">
    <property type="entry name" value="DEAD"/>
    <property type="match status" value="1"/>
</dbReference>
<evidence type="ECO:0000256" key="2">
    <source>
        <dbReference type="ARBA" id="ARBA00012552"/>
    </source>
</evidence>
<comment type="subcellular location">
    <subcellularLocation>
        <location evidence="1">Nucleus</location>
        <location evidence="1">Nucleolus</location>
    </subcellularLocation>
</comment>
<dbReference type="GO" id="GO:0003723">
    <property type="term" value="F:RNA binding"/>
    <property type="evidence" value="ECO:0007669"/>
    <property type="project" value="UniProtKB-KW"/>
</dbReference>
<evidence type="ECO:0000256" key="8">
    <source>
        <dbReference type="ARBA" id="ARBA00022840"/>
    </source>
</evidence>
<dbReference type="Pfam" id="PF00271">
    <property type="entry name" value="Helicase_C"/>
    <property type="match status" value="1"/>
</dbReference>
<sequence length="648" mass="72670">MAQKQEQPIEKKPKSFEALTPALAEWILDYTRSMGFARTTPVQAMAIPLLMGNKDLVVEAVTGSGKTLSFLIPIVTRLLSAEDPNKKSHVRSIVVAPTKELATQIYDVLKGLLEFHPASATVLKPQSASQDEDEDEDMVGDRSAAPTGPAVVPQLLIGGRAKLNEDLATFASLNPNVLIGTPKRMLEVLSSPRPTLKRHWFDMLVMDEADRLLDPNFAPDLQRILELVPKERRTGLFSASVSEAVDELVRVGMRYPFKISAKVRSKNGALDKRTPESLRLCYLVMKPTQKIVMLRKILQERKAEKSIVYVSTRAGVDYWNQVFPGLLGATVYPVQGDYKAPIRAKNLQRFRDCTTPAVLLTTDVLARGIDIPDIDLVVQLDPPSQPKDFIHRCGRSGRAGKRGMAVTFLSEGSEEDYVKYLSVQGNALEPYPAPPSVTDGEAAEAREAMRRLLTGKREFHDRSQKAFVSWVQAYTKTLPADIFDIKRLDWAELGRAWGLLRWPKMPELKRHFQPAVADRTYGLELDPAFDLEKVCYADNVREQRRQEVNSARSRGEPLPGFAAKSAGGKPADERRRREKAWSSQKEAKAVREGRRERKEVRRKADRFGKMDEEGKAKERELEGLVAEVRRRNAGEEEGPEGEFEGFGD</sequence>
<dbReference type="EMBL" id="NAJL01000001">
    <property type="protein sequence ID" value="TKA34347.1"/>
    <property type="molecule type" value="Genomic_DNA"/>
</dbReference>
<keyword evidence="21" id="KW-1185">Reference proteome</keyword>
<dbReference type="InterPro" id="IPR000629">
    <property type="entry name" value="RNA-helicase_DEAD-box_CS"/>
</dbReference>
<evidence type="ECO:0000256" key="1">
    <source>
        <dbReference type="ARBA" id="ARBA00004604"/>
    </source>
</evidence>
<dbReference type="PROSITE" id="PS51192">
    <property type="entry name" value="HELICASE_ATP_BIND_1"/>
    <property type="match status" value="1"/>
</dbReference>
<evidence type="ECO:0000256" key="4">
    <source>
        <dbReference type="ARBA" id="ARBA00022552"/>
    </source>
</evidence>
<evidence type="ECO:0000256" key="13">
    <source>
        <dbReference type="ARBA" id="ARBA00038002"/>
    </source>
</evidence>
<evidence type="ECO:0000256" key="9">
    <source>
        <dbReference type="ARBA" id="ARBA00022884"/>
    </source>
</evidence>
<dbReference type="InterPro" id="IPR050079">
    <property type="entry name" value="DEAD_box_RNA_helicase"/>
</dbReference>
<dbReference type="Gene3D" id="3.40.50.300">
    <property type="entry name" value="P-loop containing nucleotide triphosphate hydrolases"/>
    <property type="match status" value="2"/>
</dbReference>
<dbReference type="CDD" id="cd17960">
    <property type="entry name" value="DEADc_DDX55"/>
    <property type="match status" value="1"/>
</dbReference>
<evidence type="ECO:0000313" key="20">
    <source>
        <dbReference type="EMBL" id="TKA34347.1"/>
    </source>
</evidence>
<gene>
    <name evidence="20" type="ORF">B0A50_00328</name>
</gene>
<comment type="function">
    <text evidence="12">ATP-binding RNA helicase involved in the biogenesis of 60S ribosomal subunits. Binds 90S pre-ribosomal particles and dissociates from pre-60S ribosomal particles after processing of 27SB pre-rRNA. Required for the normal formation of 18S rRNA through the processing of pre-rRNAs at sites A0, A1 and A2, and the normal formation of 25S and 5.8S rRNAs through the processing of pre-rRNAs at sites C1 and C2.</text>
</comment>
<dbReference type="PANTHER" id="PTHR47959">
    <property type="entry name" value="ATP-DEPENDENT RNA HELICASE RHLE-RELATED"/>
    <property type="match status" value="1"/>
</dbReference>
<keyword evidence="3" id="KW-0690">Ribosome biogenesis</keyword>
<evidence type="ECO:0000256" key="12">
    <source>
        <dbReference type="ARBA" id="ARBA00037566"/>
    </source>
</evidence>
<dbReference type="InterPro" id="IPR011545">
    <property type="entry name" value="DEAD/DEAH_box_helicase_dom"/>
</dbReference>
<feature type="domain" description="Helicase C-terminal" evidence="19">
    <location>
        <begin position="290"/>
        <end position="441"/>
    </location>
</feature>
<dbReference type="OrthoDB" id="7396459at2759"/>
<evidence type="ECO:0000256" key="6">
    <source>
        <dbReference type="ARBA" id="ARBA00022801"/>
    </source>
</evidence>
<evidence type="ECO:0000256" key="5">
    <source>
        <dbReference type="ARBA" id="ARBA00022741"/>
    </source>
</evidence>
<keyword evidence="4" id="KW-0698">rRNA processing</keyword>
<dbReference type="GO" id="GO:0005524">
    <property type="term" value="F:ATP binding"/>
    <property type="evidence" value="ECO:0007669"/>
    <property type="project" value="UniProtKB-KW"/>
</dbReference>
<dbReference type="Proteomes" id="UP000308549">
    <property type="component" value="Unassembled WGS sequence"/>
</dbReference>
<comment type="subunit">
    <text evidence="14">Component of pre-60S ribosomal complexes.</text>
</comment>
<keyword evidence="6 16" id="KW-0378">Hydrolase</keyword>
<comment type="caution">
    <text evidence="20">The sequence shown here is derived from an EMBL/GenBank/DDBJ whole genome shotgun (WGS) entry which is preliminary data.</text>
</comment>
<evidence type="ECO:0000256" key="14">
    <source>
        <dbReference type="ARBA" id="ARBA00038757"/>
    </source>
</evidence>
<keyword evidence="7 16" id="KW-0347">Helicase</keyword>
<dbReference type="SMART" id="SM00490">
    <property type="entry name" value="HELICc"/>
    <property type="match status" value="1"/>
</dbReference>
<evidence type="ECO:0000256" key="11">
    <source>
        <dbReference type="ARBA" id="ARBA00023242"/>
    </source>
</evidence>
<feature type="region of interest" description="Disordered" evidence="17">
    <location>
        <begin position="546"/>
        <end position="648"/>
    </location>
</feature>
<dbReference type="InterPro" id="IPR056330">
    <property type="entry name" value="CTT_SPB4"/>
</dbReference>
<dbReference type="InterPro" id="IPR025313">
    <property type="entry name" value="SPB4-like_CTE"/>
</dbReference>
<keyword evidence="5 16" id="KW-0547">Nucleotide-binding</keyword>
<evidence type="ECO:0000313" key="21">
    <source>
        <dbReference type="Proteomes" id="UP000308549"/>
    </source>
</evidence>
<dbReference type="EC" id="3.6.4.13" evidence="2"/>
<keyword evidence="10" id="KW-0175">Coiled coil</keyword>
<dbReference type="SMART" id="SM00487">
    <property type="entry name" value="DEXDc"/>
    <property type="match status" value="1"/>
</dbReference>
<name>A0A4U0UG73_9PEZI</name>
<dbReference type="InterPro" id="IPR014001">
    <property type="entry name" value="Helicase_ATP-bd"/>
</dbReference>
<evidence type="ECO:0000256" key="7">
    <source>
        <dbReference type="ARBA" id="ARBA00022806"/>
    </source>
</evidence>
<dbReference type="InterPro" id="IPR027417">
    <property type="entry name" value="P-loop_NTPase"/>
</dbReference>
<reference evidence="20 21" key="1">
    <citation type="submission" date="2017-03" db="EMBL/GenBank/DDBJ databases">
        <title>Genomes of endolithic fungi from Antarctica.</title>
        <authorList>
            <person name="Coleine C."/>
            <person name="Masonjones S."/>
            <person name="Stajich J.E."/>
        </authorList>
    </citation>
    <scope>NUCLEOTIDE SEQUENCE [LARGE SCALE GENOMIC DNA]</scope>
    <source>
        <strain evidence="20 21">CCFEE 6315</strain>
    </source>
</reference>
<dbReference type="Pfam" id="PF23681">
    <property type="entry name" value="CTT_SPB4"/>
    <property type="match status" value="1"/>
</dbReference>
<accession>A0A4U0UG73</accession>
<feature type="compositionally biased region" description="Basic and acidic residues" evidence="17">
    <location>
        <begin position="585"/>
        <end position="599"/>
    </location>
</feature>
<dbReference type="InterPro" id="IPR001650">
    <property type="entry name" value="Helicase_C-like"/>
</dbReference>
<feature type="compositionally biased region" description="Basic and acidic residues" evidence="17">
    <location>
        <begin position="605"/>
        <end position="634"/>
    </location>
</feature>
<keyword evidence="8 16" id="KW-0067">ATP-binding</keyword>
<dbReference type="PROSITE" id="PS51194">
    <property type="entry name" value="HELICASE_CTER"/>
    <property type="match status" value="1"/>
</dbReference>
<keyword evidence="11" id="KW-0539">Nucleus</keyword>
<dbReference type="PROSITE" id="PS00039">
    <property type="entry name" value="DEAD_ATP_HELICASE"/>
    <property type="match status" value="1"/>
</dbReference>
<dbReference type="PANTHER" id="PTHR47959:SF1">
    <property type="entry name" value="ATP-DEPENDENT RNA HELICASE DBPA"/>
    <property type="match status" value="1"/>
</dbReference>
<dbReference type="Pfam" id="PF13959">
    <property type="entry name" value="CTE_SPB4"/>
    <property type="match status" value="1"/>
</dbReference>
<evidence type="ECO:0000256" key="16">
    <source>
        <dbReference type="RuleBase" id="RU000492"/>
    </source>
</evidence>
<comment type="catalytic activity">
    <reaction evidence="15">
        <text>ATP + H2O = ADP + phosphate + H(+)</text>
        <dbReference type="Rhea" id="RHEA:13065"/>
        <dbReference type="ChEBI" id="CHEBI:15377"/>
        <dbReference type="ChEBI" id="CHEBI:15378"/>
        <dbReference type="ChEBI" id="CHEBI:30616"/>
        <dbReference type="ChEBI" id="CHEBI:43474"/>
        <dbReference type="ChEBI" id="CHEBI:456216"/>
        <dbReference type="EC" id="3.6.4.13"/>
    </reaction>
</comment>
<feature type="compositionally biased region" description="Acidic residues" evidence="17">
    <location>
        <begin position="635"/>
        <end position="648"/>
    </location>
</feature>
<evidence type="ECO:0000256" key="10">
    <source>
        <dbReference type="ARBA" id="ARBA00023054"/>
    </source>
</evidence>
<keyword evidence="9" id="KW-0694">RNA-binding</keyword>
<evidence type="ECO:0000256" key="15">
    <source>
        <dbReference type="ARBA" id="ARBA00047984"/>
    </source>
</evidence>
<dbReference type="GO" id="GO:0003724">
    <property type="term" value="F:RNA helicase activity"/>
    <property type="evidence" value="ECO:0007669"/>
    <property type="project" value="UniProtKB-EC"/>
</dbReference>
<feature type="domain" description="Helicase ATP-binding" evidence="18">
    <location>
        <begin position="47"/>
        <end position="259"/>
    </location>
</feature>
<protein>
    <recommendedName>
        <fullName evidence="2">RNA helicase</fullName>
        <ecNumber evidence="2">3.6.4.13</ecNumber>
    </recommendedName>
</protein>
<feature type="region of interest" description="Disordered" evidence="17">
    <location>
        <begin position="123"/>
        <end position="145"/>
    </location>
</feature>
<evidence type="ECO:0000256" key="17">
    <source>
        <dbReference type="SAM" id="MobiDB-lite"/>
    </source>
</evidence>
<evidence type="ECO:0000256" key="3">
    <source>
        <dbReference type="ARBA" id="ARBA00022517"/>
    </source>
</evidence>
<dbReference type="GO" id="GO:0016887">
    <property type="term" value="F:ATP hydrolysis activity"/>
    <property type="evidence" value="ECO:0007669"/>
    <property type="project" value="RHEA"/>
</dbReference>
<evidence type="ECO:0000259" key="18">
    <source>
        <dbReference type="PROSITE" id="PS51192"/>
    </source>
</evidence>
<dbReference type="AlphaFoldDB" id="A0A4U0UG73"/>
<dbReference type="CDD" id="cd18787">
    <property type="entry name" value="SF2_C_DEAD"/>
    <property type="match status" value="1"/>
</dbReference>
<dbReference type="SMART" id="SM01178">
    <property type="entry name" value="DUF4217"/>
    <property type="match status" value="1"/>
</dbReference>